<accession>A0ABQ6MD01</accession>
<organism evidence="2 3">
    <name type="scientific">Tetraparma gracilis</name>
    <dbReference type="NCBI Taxonomy" id="2962635"/>
    <lineage>
        <taxon>Eukaryota</taxon>
        <taxon>Sar</taxon>
        <taxon>Stramenopiles</taxon>
        <taxon>Ochrophyta</taxon>
        <taxon>Bolidophyceae</taxon>
        <taxon>Parmales</taxon>
        <taxon>Triparmaceae</taxon>
        <taxon>Tetraparma</taxon>
    </lineage>
</organism>
<keyword evidence="3" id="KW-1185">Reference proteome</keyword>
<dbReference type="PIRSF" id="PIRSF015753">
    <property type="entry name" value="GST"/>
    <property type="match status" value="1"/>
</dbReference>
<dbReference type="EMBL" id="BRYB01002677">
    <property type="protein sequence ID" value="GMI23786.1"/>
    <property type="molecule type" value="Genomic_DNA"/>
</dbReference>
<feature type="domain" description="GST C-terminal" evidence="1">
    <location>
        <begin position="190"/>
        <end position="318"/>
    </location>
</feature>
<dbReference type="PANTHER" id="PTHR32419">
    <property type="entry name" value="GLUTATHIONYL-HYDROQUINONE REDUCTASE"/>
    <property type="match status" value="1"/>
</dbReference>
<dbReference type="InterPro" id="IPR016639">
    <property type="entry name" value="GST_Omega/GSH"/>
</dbReference>
<proteinExistence type="predicted"/>
<reference evidence="2 3" key="1">
    <citation type="journal article" date="2023" name="Commun. Biol.">
        <title>Genome analysis of Parmales, the sister group of diatoms, reveals the evolutionary specialization of diatoms from phago-mixotrophs to photoautotrophs.</title>
        <authorList>
            <person name="Ban H."/>
            <person name="Sato S."/>
            <person name="Yoshikawa S."/>
            <person name="Yamada K."/>
            <person name="Nakamura Y."/>
            <person name="Ichinomiya M."/>
            <person name="Sato N."/>
            <person name="Blanc-Mathieu R."/>
            <person name="Endo H."/>
            <person name="Kuwata A."/>
            <person name="Ogata H."/>
        </authorList>
    </citation>
    <scope>NUCLEOTIDE SEQUENCE [LARGE SCALE GENOMIC DNA]</scope>
</reference>
<comment type="caution">
    <text evidence="2">The sequence shown here is derived from an EMBL/GenBank/DDBJ whole genome shotgun (WGS) entry which is preliminary data.</text>
</comment>
<dbReference type="InterPro" id="IPR047047">
    <property type="entry name" value="GST_Omega-like_C"/>
</dbReference>
<dbReference type="Gene3D" id="3.40.30.10">
    <property type="entry name" value="Glutaredoxin"/>
    <property type="match status" value="1"/>
</dbReference>
<gene>
    <name evidence="2" type="ORF">TeGR_g13264</name>
</gene>
<dbReference type="SUPFAM" id="SSF47616">
    <property type="entry name" value="GST C-terminal domain-like"/>
    <property type="match status" value="1"/>
</dbReference>
<dbReference type="CDD" id="cd03190">
    <property type="entry name" value="GST_C_Omega_like"/>
    <property type="match status" value="1"/>
</dbReference>
<dbReference type="Gene3D" id="1.20.1050.10">
    <property type="match status" value="1"/>
</dbReference>
<dbReference type="Proteomes" id="UP001165060">
    <property type="component" value="Unassembled WGS sequence"/>
</dbReference>
<dbReference type="PROSITE" id="PS50405">
    <property type="entry name" value="GST_CTER"/>
    <property type="match status" value="1"/>
</dbReference>
<dbReference type="SUPFAM" id="SSF52833">
    <property type="entry name" value="Thioredoxin-like"/>
    <property type="match status" value="1"/>
</dbReference>
<name>A0ABQ6MD01_9STRA</name>
<protein>
    <recommendedName>
        <fullName evidence="1">GST C-terminal domain-containing protein</fullName>
    </recommendedName>
</protein>
<evidence type="ECO:0000259" key="1">
    <source>
        <dbReference type="PROSITE" id="PS50405"/>
    </source>
</evidence>
<dbReference type="InterPro" id="IPR036282">
    <property type="entry name" value="Glutathione-S-Trfase_C_sf"/>
</dbReference>
<dbReference type="Pfam" id="PF13409">
    <property type="entry name" value="GST_N_2"/>
    <property type="match status" value="1"/>
</dbReference>
<dbReference type="InterPro" id="IPR004045">
    <property type="entry name" value="Glutathione_S-Trfase_N"/>
</dbReference>
<evidence type="ECO:0000313" key="2">
    <source>
        <dbReference type="EMBL" id="GMI23786.1"/>
    </source>
</evidence>
<dbReference type="InterPro" id="IPR010987">
    <property type="entry name" value="Glutathione-S-Trfase_C-like"/>
</dbReference>
<dbReference type="PANTHER" id="PTHR32419:SF6">
    <property type="entry name" value="GLUTATHIONE S-TRANSFERASE OMEGA-LIKE 1-RELATED"/>
    <property type="match status" value="1"/>
</dbReference>
<sequence>MPPAKKAKILKPDAYDTVKNAHASDGSYKRTESRFKPKVETLELDQSTPGRYHLHVALACPWADGALSVIFLKGLEDYVTHSVTHPTWQRTRPDLEGDVHTGWVYAKEGDKPLSSSAGHGSFDCDGCIPPGGEYQSIRDLYVGVGEMNGPFTTPVLFDKQENKIVSNESTVILRILNDKFNKAAKHPDLNLYPAELEQELQTLNDTVVYPCINNGVYRSGFAKTQGAYDTAVGELFDALDSMEDRLGNARFLGGDSFTWLDLRLFHTLVRFDPVYVVYFKCNKKRIQDYPNLLGFVRDVYSIEPVKRSINMKHIKTHYFTSHPSLNGHSIIPVGSGPDLDVPSGRGEPVKLA</sequence>
<dbReference type="Pfam" id="PF13410">
    <property type="entry name" value="GST_C_2"/>
    <property type="match status" value="1"/>
</dbReference>
<dbReference type="InterPro" id="IPR036249">
    <property type="entry name" value="Thioredoxin-like_sf"/>
</dbReference>
<evidence type="ECO:0000313" key="3">
    <source>
        <dbReference type="Proteomes" id="UP001165060"/>
    </source>
</evidence>